<dbReference type="Proteomes" id="UP000620124">
    <property type="component" value="Unassembled WGS sequence"/>
</dbReference>
<keyword evidence="3" id="KW-1185">Reference proteome</keyword>
<dbReference type="PANTHER" id="PTHR46579">
    <property type="entry name" value="F5/8 TYPE C DOMAIN-CONTAINING PROTEIN-RELATED"/>
    <property type="match status" value="1"/>
</dbReference>
<dbReference type="EMBL" id="JACAZI010000005">
    <property type="protein sequence ID" value="KAF7359564.1"/>
    <property type="molecule type" value="Genomic_DNA"/>
</dbReference>
<comment type="caution">
    <text evidence="2">The sequence shown here is derived from an EMBL/GenBank/DDBJ whole genome shotgun (WGS) entry which is preliminary data.</text>
</comment>
<dbReference type="PANTHER" id="PTHR46579:SF1">
    <property type="entry name" value="F5_8 TYPE C DOMAIN-CONTAINING PROTEIN"/>
    <property type="match status" value="1"/>
</dbReference>
<sequence>MLLLQGFSIYTTPFRLIRHDAFANATRLGLDHHLATMSSRLQSYAYQQELVVCTCTQCPKNGPPIPRHTAKLHRERDNENKLKQKSVPGGKKKKMAPGGFLAKLSKKPDTPPASSIPASSTHLPEPSSSTSSLVLKGLARDYRIDSDGDIEMSLDVEVASRPSPALTVSPERAPSRLAEDPPCPSDVEMGNLSSYEDNFSEAGAVGDVDSDDADPVPHVPGEFPAESVVEMRGAAQSISSSTAVPSSESLAPPRSLAEESPFWFWQLILITYRPDPDELRIGLCFGEDGFSFKRSDNSSTHTTGAASFCVSGLPHHLRYRPRNLLLTKLSPGPHDETADELQRPMGEIVTELLMLYDAGILVKTPKYPNRRHVRVILVCVCCDHPAMCKVGGFSGHKSNKWPCPRCNITHKEIQTPRGMKVGGFPARDGAQHCREAAEYAKIDEDDHAARDAFARMYGTRFFEFSRLPYFDPVRQIIVDPMHCIFLGIIKTQWFDGWVKEPNCALRKRTELKERELDQIHKYLKIFEMPHWVARLPSQVGYPSGGSLTADEWKGLGLVFCPLIIPLIWEEWYPIAEADYAKSLENWEKKEKSRKKRITTGTDTAADQDGPAREPKPIRMCKNDPDLLLKLAAALKIILGRSVDLASLPRAQQLLEDIFQNHPTLVKPNFHWITHIFDILRDFGPVYGFWTFLFERLNKLLKDYDTNNHGGGELEVTFFREFHRDANLREVIRKIISKGKREELTPEEQCMVECAQEILASDGDKRGTVAALAKEVETLSEDLGTRFSMGLGTTKTLPNKLQTQLLQYYHATYPSVCIVDRAADTTGLVDPQFLNSSASFHQHVVLDGRRIKPSTSLDEAPDSLVQLDLDGTRYVGQVYNILTHNQAGLEDRHHLLDVRWFERHGDFDTSIWDPYPELEIFAWTHHKFLPADAGPSRIIPVTSIRSQACRLSVKHKSRTLDSESGDEDEDEDNTDVEGESTEANPRIVWLTVGLSRDVAVV</sequence>
<organism evidence="2 3">
    <name type="scientific">Mycena venus</name>
    <dbReference type="NCBI Taxonomy" id="2733690"/>
    <lineage>
        <taxon>Eukaryota</taxon>
        <taxon>Fungi</taxon>
        <taxon>Dikarya</taxon>
        <taxon>Basidiomycota</taxon>
        <taxon>Agaricomycotina</taxon>
        <taxon>Agaricomycetes</taxon>
        <taxon>Agaricomycetidae</taxon>
        <taxon>Agaricales</taxon>
        <taxon>Marasmiineae</taxon>
        <taxon>Mycenaceae</taxon>
        <taxon>Mycena</taxon>
    </lineage>
</organism>
<evidence type="ECO:0000313" key="3">
    <source>
        <dbReference type="Proteomes" id="UP000620124"/>
    </source>
</evidence>
<feature type="region of interest" description="Disordered" evidence="1">
    <location>
        <begin position="591"/>
        <end position="616"/>
    </location>
</feature>
<dbReference type="InterPro" id="IPR004242">
    <property type="entry name" value="Transposase_21"/>
</dbReference>
<evidence type="ECO:0000313" key="2">
    <source>
        <dbReference type="EMBL" id="KAF7359564.1"/>
    </source>
</evidence>
<dbReference type="OrthoDB" id="3239894at2759"/>
<protein>
    <submittedName>
        <fullName evidence="2">Alcohol dehydrogenase</fullName>
    </submittedName>
</protein>
<feature type="region of interest" description="Disordered" evidence="1">
    <location>
        <begin position="156"/>
        <end position="193"/>
    </location>
</feature>
<name>A0A8H6YIE0_9AGAR</name>
<dbReference type="Pfam" id="PF02992">
    <property type="entry name" value="Transposase_21"/>
    <property type="match status" value="1"/>
</dbReference>
<dbReference type="AlphaFoldDB" id="A0A8H6YIE0"/>
<feature type="region of interest" description="Disordered" evidence="1">
    <location>
        <begin position="64"/>
        <end position="130"/>
    </location>
</feature>
<accession>A0A8H6YIE0</accession>
<feature type="compositionally biased region" description="Low complexity" evidence="1">
    <location>
        <begin position="112"/>
        <end position="121"/>
    </location>
</feature>
<proteinExistence type="predicted"/>
<evidence type="ECO:0000256" key="1">
    <source>
        <dbReference type="SAM" id="MobiDB-lite"/>
    </source>
</evidence>
<reference evidence="2" key="1">
    <citation type="submission" date="2020-05" db="EMBL/GenBank/DDBJ databases">
        <title>Mycena genomes resolve the evolution of fungal bioluminescence.</title>
        <authorList>
            <person name="Tsai I.J."/>
        </authorList>
    </citation>
    <scope>NUCLEOTIDE SEQUENCE</scope>
    <source>
        <strain evidence="2">CCC161011</strain>
    </source>
</reference>
<feature type="compositionally biased region" description="Acidic residues" evidence="1">
    <location>
        <begin position="962"/>
        <end position="979"/>
    </location>
</feature>
<feature type="compositionally biased region" description="Low complexity" evidence="1">
    <location>
        <begin position="598"/>
        <end position="608"/>
    </location>
</feature>
<feature type="region of interest" description="Disordered" evidence="1">
    <location>
        <begin position="954"/>
        <end position="981"/>
    </location>
</feature>
<gene>
    <name evidence="2" type="ORF">MVEN_00679800</name>
</gene>
<feature type="compositionally biased region" description="Basic and acidic residues" evidence="1">
    <location>
        <begin position="72"/>
        <end position="82"/>
    </location>
</feature>